<dbReference type="Pfam" id="PF00665">
    <property type="entry name" value="rve"/>
    <property type="match status" value="1"/>
</dbReference>
<dbReference type="PANTHER" id="PTHR46889:SF5">
    <property type="entry name" value="INTEGRASE PROTEIN"/>
    <property type="match status" value="1"/>
</dbReference>
<dbReference type="InterPro" id="IPR012337">
    <property type="entry name" value="RNaseH-like_sf"/>
</dbReference>
<comment type="caution">
    <text evidence="5">The sequence shown here is derived from an EMBL/GenBank/DDBJ whole genome shotgun (WGS) entry which is preliminary data.</text>
</comment>
<evidence type="ECO:0000259" key="3">
    <source>
        <dbReference type="PROSITE" id="PS50994"/>
    </source>
</evidence>
<dbReference type="PANTHER" id="PTHR46889">
    <property type="entry name" value="TRANSPOSASE INSF FOR INSERTION SEQUENCE IS3B-RELATED"/>
    <property type="match status" value="1"/>
</dbReference>
<reference evidence="4 7" key="2">
    <citation type="submission" date="2020-07" db="EMBL/GenBank/DDBJ databases">
        <authorList>
            <person name="Khare M."/>
        </authorList>
    </citation>
    <scope>NUCLEOTIDE SEQUENCE [LARGE SCALE GENOMIC DNA]</scope>
    <source>
        <strain evidence="4 7">P8776</strain>
    </source>
</reference>
<evidence type="ECO:0000256" key="2">
    <source>
        <dbReference type="SAM" id="MobiDB-lite"/>
    </source>
</evidence>
<dbReference type="InterPro" id="IPR025948">
    <property type="entry name" value="HTH-like_dom"/>
</dbReference>
<dbReference type="Proteomes" id="UP000336646">
    <property type="component" value="Unassembled WGS sequence"/>
</dbReference>
<dbReference type="Pfam" id="PF13276">
    <property type="entry name" value="HTH_21"/>
    <property type="match status" value="1"/>
</dbReference>
<gene>
    <name evidence="5" type="ORF">EKI59_11545</name>
    <name evidence="4" type="ORF">H0H28_09100</name>
</gene>
<dbReference type="GO" id="GO:0015074">
    <property type="term" value="P:DNA integration"/>
    <property type="evidence" value="ECO:0007669"/>
    <property type="project" value="InterPro"/>
</dbReference>
<dbReference type="OrthoDB" id="4281720at2"/>
<dbReference type="PROSITE" id="PS50994">
    <property type="entry name" value="INTEGRASE"/>
    <property type="match status" value="1"/>
</dbReference>
<reference evidence="5 6" key="1">
    <citation type="submission" date="2018-12" db="EMBL/GenBank/DDBJ databases">
        <title>Corynebacterium sanguinis sp. nov., a clinically-associated and environmental corynebacterium.</title>
        <authorList>
            <person name="Gonzales-Siles L."/>
            <person name="Jaen-Luchoro D."/>
            <person name="Cardew S."/>
            <person name="Inganas E."/>
            <person name="Ohlen M."/>
            <person name="Jensie-Markopolous S."/>
            <person name="Pinyeiro-Iglesias B."/>
            <person name="Molin K."/>
            <person name="Skovbjerg S."/>
            <person name="Svensson-Stadler L."/>
            <person name="Funke G."/>
            <person name="Moore E.R.B."/>
        </authorList>
    </citation>
    <scope>NUCLEOTIDE SEQUENCE [LARGE SCALE GENOMIC DNA]</scope>
    <source>
        <strain evidence="5 6">58734</strain>
    </source>
</reference>
<accession>A0A6C1TU54</accession>
<evidence type="ECO:0000313" key="5">
    <source>
        <dbReference type="EMBL" id="TVS25096.1"/>
    </source>
</evidence>
<proteinExistence type="predicted"/>
<dbReference type="InterPro" id="IPR001584">
    <property type="entry name" value="Integrase_cat-core"/>
</dbReference>
<dbReference type="InterPro" id="IPR050900">
    <property type="entry name" value="Transposase_IS3/IS150/IS904"/>
</dbReference>
<protein>
    <submittedName>
        <fullName evidence="5">IS3 family transposase</fullName>
    </submittedName>
</protein>
<dbReference type="Gene3D" id="3.30.420.10">
    <property type="entry name" value="Ribonuclease H-like superfamily/Ribonuclease H"/>
    <property type="match status" value="1"/>
</dbReference>
<dbReference type="RefSeq" id="WP_144741768.1">
    <property type="nucleotide sequence ID" value="NZ_JACEOR010000384.1"/>
</dbReference>
<dbReference type="Gene3D" id="1.10.10.10">
    <property type="entry name" value="Winged helix-like DNA-binding domain superfamily/Winged helix DNA-binding domain"/>
    <property type="match status" value="1"/>
</dbReference>
<dbReference type="InterPro" id="IPR009057">
    <property type="entry name" value="Homeodomain-like_sf"/>
</dbReference>
<dbReference type="InterPro" id="IPR036397">
    <property type="entry name" value="RNaseH_sf"/>
</dbReference>
<dbReference type="InterPro" id="IPR048020">
    <property type="entry name" value="Transpos_IS3"/>
</dbReference>
<dbReference type="SUPFAM" id="SSF46689">
    <property type="entry name" value="Homeodomain-like"/>
    <property type="match status" value="1"/>
</dbReference>
<feature type="domain" description="Integrase catalytic" evidence="3">
    <location>
        <begin position="233"/>
        <end position="396"/>
    </location>
</feature>
<dbReference type="NCBIfam" id="NF033516">
    <property type="entry name" value="transpos_IS3"/>
    <property type="match status" value="1"/>
</dbReference>
<evidence type="ECO:0000313" key="4">
    <source>
        <dbReference type="EMBL" id="MBA4505471.1"/>
    </source>
</evidence>
<dbReference type="InterPro" id="IPR036388">
    <property type="entry name" value="WH-like_DNA-bd_sf"/>
</dbReference>
<organism evidence="5 6">
    <name type="scientific">Corynebacterium sanguinis</name>
    <dbReference type="NCBI Taxonomy" id="2594913"/>
    <lineage>
        <taxon>Bacteria</taxon>
        <taxon>Bacillati</taxon>
        <taxon>Actinomycetota</taxon>
        <taxon>Actinomycetes</taxon>
        <taxon>Mycobacteriales</taxon>
        <taxon>Corynebacteriaceae</taxon>
        <taxon>Corynebacterium</taxon>
    </lineage>
</organism>
<dbReference type="EMBL" id="RXIR01000052">
    <property type="protein sequence ID" value="TVS25096.1"/>
    <property type="molecule type" value="Genomic_DNA"/>
</dbReference>
<feature type="region of interest" description="Disordered" evidence="2">
    <location>
        <begin position="200"/>
        <end position="224"/>
    </location>
</feature>
<evidence type="ECO:0000256" key="1">
    <source>
        <dbReference type="ARBA" id="ARBA00002286"/>
    </source>
</evidence>
<dbReference type="AlphaFoldDB" id="A0A6C1TU54"/>
<dbReference type="EMBL" id="JACEOR010000384">
    <property type="protein sequence ID" value="MBA4505471.1"/>
    <property type="molecule type" value="Genomic_DNA"/>
</dbReference>
<keyword evidence="7" id="KW-1185">Reference proteome</keyword>
<dbReference type="SUPFAM" id="SSF53098">
    <property type="entry name" value="Ribonuclease H-like"/>
    <property type="match status" value="1"/>
</dbReference>
<evidence type="ECO:0000313" key="6">
    <source>
        <dbReference type="Proteomes" id="UP000336646"/>
    </source>
</evidence>
<dbReference type="Pfam" id="PF13333">
    <property type="entry name" value="rve_2"/>
    <property type="match status" value="1"/>
</dbReference>
<dbReference type="Proteomes" id="UP000580709">
    <property type="component" value="Unassembled WGS sequence"/>
</dbReference>
<comment type="function">
    <text evidence="1">Involved in the transposition of the insertion sequence.</text>
</comment>
<dbReference type="GO" id="GO:0003676">
    <property type="term" value="F:nucleic acid binding"/>
    <property type="evidence" value="ECO:0007669"/>
    <property type="project" value="InterPro"/>
</dbReference>
<evidence type="ECO:0000313" key="7">
    <source>
        <dbReference type="Proteomes" id="UP000580709"/>
    </source>
</evidence>
<name>A0A6C1TU54_9CORY</name>
<sequence length="411" mass="47077">MPKKFDQEAKDRVVRLVEDRILAENISTQEACKIVAPKLGVSWHTARQWTQAARREGRVTERLPEDLVAEVAKLRRENQELRDTNELLKAASAFFAFGTRPETSEMIRFIDEYRNRFSVEFICQTLNIHREGGFLTSRGYRQSKARGLSSRSLRDAALVEHIRDVHAENYGVYGVRKMWRVLQRQGIDIGREQTARLMRSAGLSGKGKGRAPITTRKPKGPDLRPDLVNREFRAPGPNRLWVADITYVRTRKGFVYTAFVTDVFSRRIVGWALSDSMRTEALPLQALNQAIVCAKETTGLIHHSDHGSQYVSIVYNERLAEHGITASTGTVGDSYDNALAENVNGSYKNELIHRRSWADVVDVEIATFEWVNWWNESRLHQSLDYRTPAEVEAEFWEHHPSREIMEIKANA</sequence>